<evidence type="ECO:0000313" key="7">
    <source>
        <dbReference type="EMBL" id="EHB66949.1"/>
    </source>
</evidence>
<protein>
    <submittedName>
        <fullName evidence="7">Glycosyl transferase family 2</fullName>
    </submittedName>
</protein>
<feature type="compositionally biased region" description="Polar residues" evidence="5">
    <location>
        <begin position="66"/>
        <end position="80"/>
    </location>
</feature>
<dbReference type="eggNOG" id="COG0438">
    <property type="taxonomic scope" value="Bacteria"/>
</dbReference>
<dbReference type="STRING" id="743719.PaelaDRAFT_1173"/>
<evidence type="ECO:0000256" key="3">
    <source>
        <dbReference type="ARBA" id="ARBA00022676"/>
    </source>
</evidence>
<evidence type="ECO:0000256" key="5">
    <source>
        <dbReference type="SAM" id="MobiDB-lite"/>
    </source>
</evidence>
<evidence type="ECO:0000256" key="1">
    <source>
        <dbReference type="ARBA" id="ARBA00004776"/>
    </source>
</evidence>
<dbReference type="Pfam" id="PF00535">
    <property type="entry name" value="Glycos_transf_2"/>
    <property type="match status" value="1"/>
</dbReference>
<dbReference type="PANTHER" id="PTHR43179">
    <property type="entry name" value="RHAMNOSYLTRANSFERASE WBBL"/>
    <property type="match status" value="1"/>
</dbReference>
<feature type="domain" description="Glycosyltransferase 2-like" evidence="6">
    <location>
        <begin position="466"/>
        <end position="573"/>
    </location>
</feature>
<dbReference type="PATRIC" id="fig|743719.3.peg.1171"/>
<dbReference type="Pfam" id="PF13692">
    <property type="entry name" value="Glyco_trans_1_4"/>
    <property type="match status" value="1"/>
</dbReference>
<dbReference type="InterPro" id="IPR001173">
    <property type="entry name" value="Glyco_trans_2-like"/>
</dbReference>
<gene>
    <name evidence="7" type="ORF">PaelaDRAFT_1173</name>
</gene>
<proteinExistence type="inferred from homology"/>
<dbReference type="InterPro" id="IPR029044">
    <property type="entry name" value="Nucleotide-diphossugar_trans"/>
</dbReference>
<sequence>MLNRPRKRSRKPIKKRVSLSVKKLGKRNRSIRNRRLNVPFSLPSTSMHLKPHTAQPLPLSPVGVSQGKQQNRSEAVQIRSNPPAGARGEYDVLRFPVIDWDFRWQRPQQISEQFALHGHRVFYITTDIAVLPMEEPVYEDVARHVGIKRIEPNIWLITLCATRKLNLYRDLMNETDIRYLSWSIDYVRARFQIEHLVSIVDLPFWTPLVTAIGNHKLVYDCMDEHQGFSTNDKAILSQEEQLVHSADLVVASSQALYDRMKKLHPSTLLLRNAADASHFYNPMPVAPELTSIRGPVIGYYGAISDWFDIRLIGQLAARRPDWTFVLIGHTFGCDTSVVENLPNVMLLGEKPYERLPSYLHRFDVALIPFLENELTRATNPVKLYEYLAAGKPVVSTYLPELETVAAGLTLVACTPEDFEQAIERSLQQQGPREVQARMQFARSHTWEMRYIELHEQILSRLFPKVSVVILTYNNWAYTRQCLTSLQKPGRYPNMEVIVIDNGSTDETRQRLAELDSDLFRIMFSSTNLGFAAGNSLGCRKASGEYIILLNNDTIVPDGSWIRRLIHPLAIDPDLGMTGPMSNHVGNDQAVDHFVGNPVEGAHSDWLRDFYEFYEGGSRYTDLLGFFCVAIKRSVIEQIGDLDSNYGVGMFEDDDYCERVKRAGYKLAIIEDAFVYHHGSATIKKLKPGEYDQLWRNNKSYYERKWNKVWQMPKPPENRFSGAVSSEEVASRLANITVECVLVLGEREWSRQDPRWKRIVKQLAADRKRIIVVHLMKYHQQDVIGIRKAGPQVYFTNRLDLFSRVRFDSVIYCGETEQQPDVHARRELIDGPSYHAHQLRDLTAKLENAEVLEELCPAQLARGSIGSKEPQPSS</sequence>
<dbReference type="eggNOG" id="COG1216">
    <property type="taxonomic scope" value="Bacteria"/>
</dbReference>
<dbReference type="Gene3D" id="3.40.50.2000">
    <property type="entry name" value="Glycogen Phosphorylase B"/>
    <property type="match status" value="1"/>
</dbReference>
<evidence type="ECO:0000313" key="8">
    <source>
        <dbReference type="Proteomes" id="UP000003891"/>
    </source>
</evidence>
<organism evidence="7 8">
    <name type="scientific">Paenibacillus lactis 154</name>
    <dbReference type="NCBI Taxonomy" id="743719"/>
    <lineage>
        <taxon>Bacteria</taxon>
        <taxon>Bacillati</taxon>
        <taxon>Bacillota</taxon>
        <taxon>Bacilli</taxon>
        <taxon>Bacillales</taxon>
        <taxon>Paenibacillaceae</taxon>
        <taxon>Paenibacillus</taxon>
    </lineage>
</organism>
<dbReference type="CDD" id="cd04186">
    <property type="entry name" value="GT_2_like_c"/>
    <property type="match status" value="1"/>
</dbReference>
<comment type="pathway">
    <text evidence="1">Cell wall biogenesis; cell wall polysaccharide biosynthesis.</text>
</comment>
<feature type="region of interest" description="Disordered" evidence="5">
    <location>
        <begin position="62"/>
        <end position="83"/>
    </location>
</feature>
<comment type="similarity">
    <text evidence="2">Belongs to the glycosyltransferase 2 family.</text>
</comment>
<dbReference type="PANTHER" id="PTHR43179:SF12">
    <property type="entry name" value="GALACTOFURANOSYLTRANSFERASE GLFT2"/>
    <property type="match status" value="1"/>
</dbReference>
<name>G4HAJ0_9BACL</name>
<dbReference type="SUPFAM" id="SSF53448">
    <property type="entry name" value="Nucleotide-diphospho-sugar transferases"/>
    <property type="match status" value="1"/>
</dbReference>
<accession>G4HAJ0</accession>
<keyword evidence="4 7" id="KW-0808">Transferase</keyword>
<dbReference type="Proteomes" id="UP000003891">
    <property type="component" value="Unassembled WGS sequence"/>
</dbReference>
<evidence type="ECO:0000259" key="6">
    <source>
        <dbReference type="Pfam" id="PF00535"/>
    </source>
</evidence>
<dbReference type="SUPFAM" id="SSF53756">
    <property type="entry name" value="UDP-Glycosyltransferase/glycogen phosphorylase"/>
    <property type="match status" value="1"/>
</dbReference>
<dbReference type="Gene3D" id="3.40.50.11010">
    <property type="match status" value="1"/>
</dbReference>
<dbReference type="AlphaFoldDB" id="G4HAJ0"/>
<keyword evidence="3" id="KW-0328">Glycosyltransferase</keyword>
<evidence type="ECO:0000256" key="4">
    <source>
        <dbReference type="ARBA" id="ARBA00022679"/>
    </source>
</evidence>
<reference evidence="7 8" key="1">
    <citation type="submission" date="2011-09" db="EMBL/GenBank/DDBJ databases">
        <title>The draft genome of Paenibacillus lactis 154.</title>
        <authorList>
            <consortium name="US DOE Joint Genome Institute (JGI-PGF)"/>
            <person name="Lucas S."/>
            <person name="Han J."/>
            <person name="Lapidus A."/>
            <person name="Cheng J.-F."/>
            <person name="Goodwin L."/>
            <person name="Pitluck S."/>
            <person name="Peters L."/>
            <person name="Land M.L."/>
            <person name="Hauser L."/>
            <person name="Siebers A."/>
            <person name="Thelen M."/>
            <person name="Hugenholtz P."/>
            <person name="Allgaier M."/>
            <person name="Woyke T.J."/>
        </authorList>
    </citation>
    <scope>NUCLEOTIDE SEQUENCE [LARGE SCALE GENOMIC DNA]</scope>
    <source>
        <strain evidence="7 8">154</strain>
    </source>
</reference>
<dbReference type="GO" id="GO:0016757">
    <property type="term" value="F:glycosyltransferase activity"/>
    <property type="evidence" value="ECO:0007669"/>
    <property type="project" value="UniProtKB-KW"/>
</dbReference>
<evidence type="ECO:0000256" key="2">
    <source>
        <dbReference type="ARBA" id="ARBA00006739"/>
    </source>
</evidence>
<dbReference type="EMBL" id="AGIP01000002">
    <property type="protein sequence ID" value="EHB66949.1"/>
    <property type="molecule type" value="Genomic_DNA"/>
</dbReference>
<dbReference type="Gene3D" id="3.90.550.10">
    <property type="entry name" value="Spore Coat Polysaccharide Biosynthesis Protein SpsA, Chain A"/>
    <property type="match status" value="1"/>
</dbReference>